<organism evidence="2 3">
    <name type="scientific">Desulfosporosinus hippei DSM 8344</name>
    <dbReference type="NCBI Taxonomy" id="1121419"/>
    <lineage>
        <taxon>Bacteria</taxon>
        <taxon>Bacillati</taxon>
        <taxon>Bacillota</taxon>
        <taxon>Clostridia</taxon>
        <taxon>Eubacteriales</taxon>
        <taxon>Desulfitobacteriaceae</taxon>
        <taxon>Desulfosporosinus</taxon>
    </lineage>
</organism>
<feature type="compositionally biased region" description="Basic and acidic residues" evidence="1">
    <location>
        <begin position="1"/>
        <end position="10"/>
    </location>
</feature>
<keyword evidence="3" id="KW-1185">Reference proteome</keyword>
<accession>A0A1G8BMC2</accession>
<dbReference type="AlphaFoldDB" id="A0A1G8BMC2"/>
<evidence type="ECO:0000313" key="3">
    <source>
        <dbReference type="Proteomes" id="UP000198656"/>
    </source>
</evidence>
<dbReference type="Proteomes" id="UP000198656">
    <property type="component" value="Unassembled WGS sequence"/>
</dbReference>
<protein>
    <submittedName>
        <fullName evidence="2">Uncharacterized protein</fullName>
    </submittedName>
</protein>
<dbReference type="RefSeq" id="WP_092333414.1">
    <property type="nucleotide sequence ID" value="NZ_FNCP01000012.1"/>
</dbReference>
<gene>
    <name evidence="2" type="ORF">SAMN05443529_11260</name>
</gene>
<sequence length="73" mass="8215">MTIENDKEHASQLNRQTWEPAGVVSVVEDDKKPKYGKDSFKNAKGGMLTLEVKEVFHNKGLMQGQKNSNPEIN</sequence>
<feature type="region of interest" description="Disordered" evidence="1">
    <location>
        <begin position="1"/>
        <end position="20"/>
    </location>
</feature>
<name>A0A1G8BMC2_9FIRM</name>
<evidence type="ECO:0000313" key="2">
    <source>
        <dbReference type="EMBL" id="SDH33740.1"/>
    </source>
</evidence>
<proteinExistence type="predicted"/>
<reference evidence="3" key="1">
    <citation type="submission" date="2016-10" db="EMBL/GenBank/DDBJ databases">
        <authorList>
            <person name="Varghese N."/>
            <person name="Submissions S."/>
        </authorList>
    </citation>
    <scope>NUCLEOTIDE SEQUENCE [LARGE SCALE GENOMIC DNA]</scope>
    <source>
        <strain evidence="3">DSM 8344</strain>
    </source>
</reference>
<dbReference type="OrthoDB" id="1798990at2"/>
<evidence type="ECO:0000256" key="1">
    <source>
        <dbReference type="SAM" id="MobiDB-lite"/>
    </source>
</evidence>
<dbReference type="EMBL" id="FNCP01000012">
    <property type="protein sequence ID" value="SDH33740.1"/>
    <property type="molecule type" value="Genomic_DNA"/>
</dbReference>